<evidence type="ECO:0000313" key="2">
    <source>
        <dbReference type="EMBL" id="PVD32571.1"/>
    </source>
</evidence>
<sequence length="138" mass="14728">MDLMKHPCSLITPFHFEATYNGHAVTPSKWSAVLHIVLASSCARQTTYSISIELASIADALQDQGADIMAGAKTHRDSSGDTEGSSENGGNFDDVEMMDETIAAMVLTSLSVSPKSPTFPSNYRGTWAVFSCAGSYTI</sequence>
<dbReference type="Proteomes" id="UP000245119">
    <property type="component" value="Linkage Group LG4"/>
</dbReference>
<gene>
    <name evidence="2" type="ORF">C0Q70_08013</name>
</gene>
<dbReference type="AlphaFoldDB" id="A0A2T7PGM6"/>
<proteinExistence type="predicted"/>
<feature type="region of interest" description="Disordered" evidence="1">
    <location>
        <begin position="70"/>
        <end position="93"/>
    </location>
</feature>
<keyword evidence="3" id="KW-1185">Reference proteome</keyword>
<comment type="caution">
    <text evidence="2">The sequence shown here is derived from an EMBL/GenBank/DDBJ whole genome shotgun (WGS) entry which is preliminary data.</text>
</comment>
<reference evidence="2 3" key="1">
    <citation type="submission" date="2018-04" db="EMBL/GenBank/DDBJ databases">
        <title>The genome of golden apple snail Pomacea canaliculata provides insight into stress tolerance and invasive adaptation.</title>
        <authorList>
            <person name="Liu C."/>
            <person name="Liu B."/>
            <person name="Ren Y."/>
            <person name="Zhang Y."/>
            <person name="Wang H."/>
            <person name="Li S."/>
            <person name="Jiang F."/>
            <person name="Yin L."/>
            <person name="Zhang G."/>
            <person name="Qian W."/>
            <person name="Fan W."/>
        </authorList>
    </citation>
    <scope>NUCLEOTIDE SEQUENCE [LARGE SCALE GENOMIC DNA]</scope>
    <source>
        <strain evidence="2">SZHN2017</strain>
        <tissue evidence="2">Muscle</tissue>
    </source>
</reference>
<dbReference type="EMBL" id="PZQS01000004">
    <property type="protein sequence ID" value="PVD32571.1"/>
    <property type="molecule type" value="Genomic_DNA"/>
</dbReference>
<organism evidence="2 3">
    <name type="scientific">Pomacea canaliculata</name>
    <name type="common">Golden apple snail</name>
    <dbReference type="NCBI Taxonomy" id="400727"/>
    <lineage>
        <taxon>Eukaryota</taxon>
        <taxon>Metazoa</taxon>
        <taxon>Spiralia</taxon>
        <taxon>Lophotrochozoa</taxon>
        <taxon>Mollusca</taxon>
        <taxon>Gastropoda</taxon>
        <taxon>Caenogastropoda</taxon>
        <taxon>Architaenioglossa</taxon>
        <taxon>Ampullarioidea</taxon>
        <taxon>Ampullariidae</taxon>
        <taxon>Pomacea</taxon>
    </lineage>
</organism>
<dbReference type="OrthoDB" id="5950721at2759"/>
<protein>
    <submittedName>
        <fullName evidence="2">Uncharacterized protein</fullName>
    </submittedName>
</protein>
<accession>A0A2T7PGM6</accession>
<name>A0A2T7PGM6_POMCA</name>
<evidence type="ECO:0000256" key="1">
    <source>
        <dbReference type="SAM" id="MobiDB-lite"/>
    </source>
</evidence>
<evidence type="ECO:0000313" key="3">
    <source>
        <dbReference type="Proteomes" id="UP000245119"/>
    </source>
</evidence>